<comment type="cofactor">
    <cofactor evidence="1">
        <name>a divalent metal cation</name>
        <dbReference type="ChEBI" id="CHEBI:60240"/>
    </cofactor>
</comment>
<accession>A0ABQ9GGM5</accession>
<organism evidence="4 5">
    <name type="scientific">Dryococelus australis</name>
    <dbReference type="NCBI Taxonomy" id="614101"/>
    <lineage>
        <taxon>Eukaryota</taxon>
        <taxon>Metazoa</taxon>
        <taxon>Ecdysozoa</taxon>
        <taxon>Arthropoda</taxon>
        <taxon>Hexapoda</taxon>
        <taxon>Insecta</taxon>
        <taxon>Pterygota</taxon>
        <taxon>Neoptera</taxon>
        <taxon>Polyneoptera</taxon>
        <taxon>Phasmatodea</taxon>
        <taxon>Verophasmatodea</taxon>
        <taxon>Anareolatae</taxon>
        <taxon>Phasmatidae</taxon>
        <taxon>Eurycanthinae</taxon>
        <taxon>Dryococelus</taxon>
    </lineage>
</organism>
<protein>
    <recommendedName>
        <fullName evidence="3">DDE Tnp4 domain-containing protein</fullName>
    </recommendedName>
</protein>
<dbReference type="InterPro" id="IPR027806">
    <property type="entry name" value="HARBI1_dom"/>
</dbReference>
<gene>
    <name evidence="4" type="ORF">PR048_027309</name>
</gene>
<evidence type="ECO:0000259" key="3">
    <source>
        <dbReference type="Pfam" id="PF13359"/>
    </source>
</evidence>
<proteinExistence type="predicted"/>
<dbReference type="Pfam" id="PF13359">
    <property type="entry name" value="DDE_Tnp_4"/>
    <property type="match status" value="1"/>
</dbReference>
<name>A0ABQ9GGM5_9NEOP</name>
<feature type="domain" description="DDE Tnp4" evidence="3">
    <location>
        <begin position="2"/>
        <end position="106"/>
    </location>
</feature>
<comment type="caution">
    <text evidence="4">The sequence shown here is derived from an EMBL/GenBank/DDBJ whole genome shotgun (WGS) entry which is preliminary data.</text>
</comment>
<dbReference type="EMBL" id="JARBHB010000012">
    <property type="protein sequence ID" value="KAJ8871006.1"/>
    <property type="molecule type" value="Genomic_DNA"/>
</dbReference>
<dbReference type="Proteomes" id="UP001159363">
    <property type="component" value="Chromosome 11"/>
</dbReference>
<evidence type="ECO:0000256" key="1">
    <source>
        <dbReference type="ARBA" id="ARBA00001968"/>
    </source>
</evidence>
<keyword evidence="2" id="KW-0479">Metal-binding</keyword>
<sequence>MAVVDHDYCFRYIHVGSYGHNADGSVLQRSSLFPVLKEEGFLVGDDAFPLKPYLLKTYSSNNLSCKQDTSTYRLSRARLIVENAFGVLPYRFRVFGKPIQVKVTATEIMVTPGTLDYEYIVRGCVKPGSWSADISELPSLLR</sequence>
<evidence type="ECO:0000313" key="4">
    <source>
        <dbReference type="EMBL" id="KAJ8871006.1"/>
    </source>
</evidence>
<keyword evidence="5" id="KW-1185">Reference proteome</keyword>
<reference evidence="4 5" key="1">
    <citation type="submission" date="2023-02" db="EMBL/GenBank/DDBJ databases">
        <title>LHISI_Scaffold_Assembly.</title>
        <authorList>
            <person name="Stuart O.P."/>
            <person name="Cleave R."/>
            <person name="Magrath M.J.L."/>
            <person name="Mikheyev A.S."/>
        </authorList>
    </citation>
    <scope>NUCLEOTIDE SEQUENCE [LARGE SCALE GENOMIC DNA]</scope>
    <source>
        <strain evidence="4">Daus_M_001</strain>
        <tissue evidence="4">Leg muscle</tissue>
    </source>
</reference>
<evidence type="ECO:0000256" key="2">
    <source>
        <dbReference type="ARBA" id="ARBA00022723"/>
    </source>
</evidence>
<evidence type="ECO:0000313" key="5">
    <source>
        <dbReference type="Proteomes" id="UP001159363"/>
    </source>
</evidence>